<evidence type="ECO:0000313" key="14">
    <source>
        <dbReference type="Proteomes" id="UP000009886"/>
    </source>
</evidence>
<feature type="compositionally biased region" description="Low complexity" evidence="10">
    <location>
        <begin position="796"/>
        <end position="814"/>
    </location>
</feature>
<dbReference type="InterPro" id="IPR029058">
    <property type="entry name" value="AB_hydrolase_fold"/>
</dbReference>
<dbReference type="OrthoDB" id="416344at2759"/>
<keyword evidence="3" id="KW-0964">Secreted</keyword>
<dbReference type="AlphaFoldDB" id="K9F816"/>
<reference evidence="14" key="1">
    <citation type="journal article" date="2012" name="BMC Genomics">
        <title>Genome sequence of the necrotrophic fungus Penicillium digitatum, the main postharvest pathogen of citrus.</title>
        <authorList>
            <person name="Marcet-Houben M."/>
            <person name="Ballester A.-R."/>
            <person name="de la Fuente B."/>
            <person name="Harries E."/>
            <person name="Marcos J.F."/>
            <person name="Gonzalez-Candelas L."/>
            <person name="Gabaldon T."/>
        </authorList>
    </citation>
    <scope>NUCLEOTIDE SEQUENCE [LARGE SCALE GENOMIC DNA]</scope>
    <source>
        <strain evidence="14">Pd1 / CECT 20795</strain>
    </source>
</reference>
<dbReference type="SUPFAM" id="SSF69322">
    <property type="entry name" value="Tricorn protease domain 2"/>
    <property type="match status" value="1"/>
</dbReference>
<evidence type="ECO:0000313" key="13">
    <source>
        <dbReference type="EMBL" id="EKV05244.1"/>
    </source>
</evidence>
<keyword evidence="4" id="KW-0645">Protease</keyword>
<evidence type="ECO:0000256" key="11">
    <source>
        <dbReference type="SAM" id="SignalP"/>
    </source>
</evidence>
<keyword evidence="5 11" id="KW-0732">Signal</keyword>
<evidence type="ECO:0000256" key="6">
    <source>
        <dbReference type="ARBA" id="ARBA00022801"/>
    </source>
</evidence>
<dbReference type="VEuPathDB" id="FungiDB:PDIP_84180"/>
<sequence length="1006" mass="111045">MRVFPLTTALGSIFISAAALTPEELIAAPRRGEAIPNPSGEVALFSTSEYSFETHVTSSWWSLLDLETGKVTQLTNDSNVSELTWLGSTDSGLLYINGTNAETPGGTEIWVSDTSDFTTSAYKAASLPARLSGLKTATTTSGDINFLVYGESWPNGTAYNEELAAKPLSSARIYDSIYVRHWDKWITTRFNAIYSGTLKKKRAGHGATSSYTSSGSLRNLVAGVKNLESPYPPFGDSSDYDISSDGKLVAFKSKAPELPRANNTASYIFLVPHDGSRKAVAINGPDSPGTPKGIKGDSSSPVFSPDGRHLAYLQMEDISYESDRRTVYVYTIGSTDTIRTLAKNWDRSPGAIKWTADGKNLVLNTEDSARSRLFLLPADAGKDFKPKNFTDSGAVAAYYGLPDGDYLVSGSAIYTSRTIYTAKPGKGVTGVIFSANELDPALKSLGPSDIDEFYYKGNWTDIYSWIVYPSNFNKSKSYPLLFYIHGGPQGSWADSWSTRWNYKVFADQGYVVVAPNPTGSTGFGDELTDVIANNWGSFPYDDLVKGWEYVRDNLNFIDTDRGVAAGASYGGFMINWIQGNPLGREFKALVSHDGTFVADAKFNGTFWDNRDNYRRWDPSAPEHIKQFATPQLIVHSDLDYRLPISEGLALFNVLQERGIPSRLLSFPDENHWVINKENSLVWHQQVLGWLNKYAGIDTPGSSTTAMPPKPSSRKGAKKEIKTETSSPTPASVASGENESEYRFNLTPVPDPASAQFPCTEDDLTLCHAPTADSTGCPIFVSRNGRWDWYYLASNNNTTETSATPANQTTNGNSKNTKKSSPPKIKMEDIPEANPRVQRPRNPLSTTFPTDLDRFVLPSCTSDSDDDVSLVENTAEQARTAKHVRFFMNTTHDKHFVPIEVPPLTGNENWDSWLAAMGLLFRQHSVWHIVTAELQPLSPGHNLYMWYRRMCECAVALIYANVSEEVRKTPCFVSTVCEDNADNLITHLYAHYAEPDSAHPHEESELD</sequence>
<evidence type="ECO:0000256" key="7">
    <source>
        <dbReference type="ARBA" id="ARBA00022825"/>
    </source>
</evidence>
<evidence type="ECO:0000256" key="3">
    <source>
        <dbReference type="ARBA" id="ARBA00022525"/>
    </source>
</evidence>
<dbReference type="FunFam" id="3.40.50.1820:FF:000028">
    <property type="entry name" value="S9 family peptidase"/>
    <property type="match status" value="1"/>
</dbReference>
<comment type="similarity">
    <text evidence="2">Belongs to the peptidase S9C family.</text>
</comment>
<dbReference type="GO" id="GO:0072330">
    <property type="term" value="P:monocarboxylic acid biosynthetic process"/>
    <property type="evidence" value="ECO:0007669"/>
    <property type="project" value="UniProtKB-ARBA"/>
</dbReference>
<evidence type="ECO:0000256" key="10">
    <source>
        <dbReference type="SAM" id="MobiDB-lite"/>
    </source>
</evidence>
<comment type="subcellular location">
    <subcellularLocation>
        <location evidence="1">Secreted</location>
    </subcellularLocation>
</comment>
<keyword evidence="6" id="KW-0378">Hydrolase</keyword>
<dbReference type="PANTHER" id="PTHR42776">
    <property type="entry name" value="SERINE PEPTIDASE S9 FAMILY MEMBER"/>
    <property type="match status" value="1"/>
</dbReference>
<proteinExistence type="inferred from homology"/>
<evidence type="ECO:0000256" key="8">
    <source>
        <dbReference type="ARBA" id="ARBA00023180"/>
    </source>
</evidence>
<evidence type="ECO:0000256" key="5">
    <source>
        <dbReference type="ARBA" id="ARBA00022729"/>
    </source>
</evidence>
<dbReference type="SUPFAM" id="SSF53474">
    <property type="entry name" value="alpha/beta-Hydrolases"/>
    <property type="match status" value="1"/>
</dbReference>
<evidence type="ECO:0000256" key="1">
    <source>
        <dbReference type="ARBA" id="ARBA00004613"/>
    </source>
</evidence>
<feature type="compositionally biased region" description="Polar residues" evidence="10">
    <location>
        <begin position="723"/>
        <end position="736"/>
    </location>
</feature>
<dbReference type="GO" id="GO:0006508">
    <property type="term" value="P:proteolysis"/>
    <property type="evidence" value="ECO:0007669"/>
    <property type="project" value="UniProtKB-KW"/>
</dbReference>
<accession>K9F816</accession>
<keyword evidence="7" id="KW-0720">Serine protease</keyword>
<dbReference type="GO" id="GO:0004252">
    <property type="term" value="F:serine-type endopeptidase activity"/>
    <property type="evidence" value="ECO:0007669"/>
    <property type="project" value="TreeGrafter"/>
</dbReference>
<evidence type="ECO:0000256" key="9">
    <source>
        <dbReference type="ARBA" id="ARBA00032829"/>
    </source>
</evidence>
<dbReference type="Gene3D" id="3.40.50.1820">
    <property type="entry name" value="alpha/beta hydrolase"/>
    <property type="match status" value="1"/>
</dbReference>
<organism evidence="13 14">
    <name type="scientific">Penicillium digitatum (strain Pd1 / CECT 20795)</name>
    <name type="common">Green mold</name>
    <dbReference type="NCBI Taxonomy" id="1170230"/>
    <lineage>
        <taxon>Eukaryota</taxon>
        <taxon>Fungi</taxon>
        <taxon>Dikarya</taxon>
        <taxon>Ascomycota</taxon>
        <taxon>Pezizomycotina</taxon>
        <taxon>Eurotiomycetes</taxon>
        <taxon>Eurotiomycetidae</taxon>
        <taxon>Eurotiales</taxon>
        <taxon>Aspergillaceae</taxon>
        <taxon>Penicillium</taxon>
    </lineage>
</organism>
<protein>
    <recommendedName>
        <fullName evidence="9">Dipeptidyl-peptidase V</fullName>
    </recommendedName>
</protein>
<evidence type="ECO:0000259" key="12">
    <source>
        <dbReference type="Pfam" id="PF00326"/>
    </source>
</evidence>
<dbReference type="Gene3D" id="2.120.10.30">
    <property type="entry name" value="TolB, C-terminal domain"/>
    <property type="match status" value="1"/>
</dbReference>
<feature type="domain" description="Peptidase S9 prolyl oligopeptidase catalytic" evidence="12">
    <location>
        <begin position="496"/>
        <end position="695"/>
    </location>
</feature>
<dbReference type="PANTHER" id="PTHR42776:SF11">
    <property type="entry name" value="DIPEPTIDYL-PEPTIDASE 5-RELATED"/>
    <property type="match status" value="1"/>
</dbReference>
<dbReference type="InterPro" id="IPR011042">
    <property type="entry name" value="6-blade_b-propeller_TolB-like"/>
</dbReference>
<evidence type="ECO:0000256" key="4">
    <source>
        <dbReference type="ARBA" id="ARBA00022670"/>
    </source>
</evidence>
<feature type="chain" id="PRO_5003927969" description="Dipeptidyl-peptidase V" evidence="11">
    <location>
        <begin position="20"/>
        <end position="1006"/>
    </location>
</feature>
<feature type="region of interest" description="Disordered" evidence="10">
    <location>
        <begin position="796"/>
        <end position="847"/>
    </location>
</feature>
<gene>
    <name evidence="13" type="ORF">PDIP_84180</name>
</gene>
<feature type="signal peptide" evidence="11">
    <location>
        <begin position="1"/>
        <end position="19"/>
    </location>
</feature>
<dbReference type="KEGG" id="pdp:PDIP_84180"/>
<dbReference type="EMBL" id="AKCU01000506">
    <property type="protein sequence ID" value="EKV05244.1"/>
    <property type="molecule type" value="Genomic_DNA"/>
</dbReference>
<dbReference type="Pfam" id="PF00326">
    <property type="entry name" value="Peptidase_S9"/>
    <property type="match status" value="1"/>
</dbReference>
<keyword evidence="8" id="KW-0325">Glycoprotein</keyword>
<dbReference type="InterPro" id="IPR001375">
    <property type="entry name" value="Peptidase_S9_cat"/>
</dbReference>
<dbReference type="HOGENOM" id="CLU_008615_0_0_1"/>
<evidence type="ECO:0000256" key="2">
    <source>
        <dbReference type="ARBA" id="ARBA00010040"/>
    </source>
</evidence>
<comment type="caution">
    <text evidence="13">The sequence shown here is derived from an EMBL/GenBank/DDBJ whole genome shotgun (WGS) entry which is preliminary data.</text>
</comment>
<dbReference type="GO" id="GO:0005576">
    <property type="term" value="C:extracellular region"/>
    <property type="evidence" value="ECO:0007669"/>
    <property type="project" value="UniProtKB-SubCell"/>
</dbReference>
<feature type="region of interest" description="Disordered" evidence="10">
    <location>
        <begin position="700"/>
        <end position="748"/>
    </location>
</feature>
<dbReference type="Proteomes" id="UP000009886">
    <property type="component" value="Unassembled WGS sequence"/>
</dbReference>
<dbReference type="GO" id="GO:0017000">
    <property type="term" value="P:antibiotic biosynthetic process"/>
    <property type="evidence" value="ECO:0007669"/>
    <property type="project" value="UniProtKB-ARBA"/>
</dbReference>
<name>K9F816_PEND1</name>